<dbReference type="EMBL" id="LFJC01000003">
    <property type="protein sequence ID" value="PIT00787.1"/>
    <property type="molecule type" value="Genomic_DNA"/>
</dbReference>
<organism evidence="3 4">
    <name type="scientific">Bradyrhizobium nitroreducens</name>
    <dbReference type="NCBI Taxonomy" id="709803"/>
    <lineage>
        <taxon>Bacteria</taxon>
        <taxon>Pseudomonadati</taxon>
        <taxon>Pseudomonadota</taxon>
        <taxon>Alphaproteobacteria</taxon>
        <taxon>Hyphomicrobiales</taxon>
        <taxon>Nitrobacteraceae</taxon>
        <taxon>Bradyrhizobium</taxon>
    </lineage>
</organism>
<accession>A0A2M6U887</accession>
<name>A0A2M6U887_9BRAD</name>
<dbReference type="GO" id="GO:0016491">
    <property type="term" value="F:oxidoreductase activity"/>
    <property type="evidence" value="ECO:0007669"/>
    <property type="project" value="UniProtKB-KW"/>
</dbReference>
<evidence type="ECO:0000313" key="4">
    <source>
        <dbReference type="Proteomes" id="UP000228930"/>
    </source>
</evidence>
<dbReference type="InterPro" id="IPR002347">
    <property type="entry name" value="SDR_fam"/>
</dbReference>
<evidence type="ECO:0008006" key="5">
    <source>
        <dbReference type="Google" id="ProtNLM"/>
    </source>
</evidence>
<dbReference type="PANTHER" id="PTHR42901:SF1">
    <property type="entry name" value="ALCOHOL DEHYDROGENASE"/>
    <property type="match status" value="1"/>
</dbReference>
<dbReference type="AlphaFoldDB" id="A0A2M6U887"/>
<dbReference type="InterPro" id="IPR036291">
    <property type="entry name" value="NAD(P)-bd_dom_sf"/>
</dbReference>
<evidence type="ECO:0000256" key="1">
    <source>
        <dbReference type="ARBA" id="ARBA00006484"/>
    </source>
</evidence>
<evidence type="ECO:0000313" key="3">
    <source>
        <dbReference type="EMBL" id="PIT00787.1"/>
    </source>
</evidence>
<gene>
    <name evidence="3" type="ORF">TSA1_08385</name>
</gene>
<dbReference type="Pfam" id="PF00106">
    <property type="entry name" value="adh_short"/>
    <property type="match status" value="1"/>
</dbReference>
<comment type="similarity">
    <text evidence="1">Belongs to the short-chain dehydrogenases/reductases (SDR) family.</text>
</comment>
<dbReference type="PANTHER" id="PTHR42901">
    <property type="entry name" value="ALCOHOL DEHYDROGENASE"/>
    <property type="match status" value="1"/>
</dbReference>
<proteinExistence type="inferred from homology"/>
<comment type="caution">
    <text evidence="3">The sequence shown here is derived from an EMBL/GenBank/DDBJ whole genome shotgun (WGS) entry which is preliminary data.</text>
</comment>
<sequence length="263" mass="28710">MVKRKILITGAGTGIGRDAAFALAQRGHHVIATTFSEEQARALLAECKLRGQALEVFKLDISLPDDRRLLTKLEPDVLVNNAAVGEAGSLAEVDVERIRAAFEVNVFSTIALTQEVLRGMIARESGTVVFVSSLAGRVPMPFLMPYSMTKFALSAAGAGLRAEMDQLGKNVQITLIEPGAFQTGFNQSMVDRQFDPARSSYFSAQESNLKAKGARALQLLERRSTKSVVAKIVRATEAKRPKLRYVAPWSQGLMVRFARMLNA</sequence>
<keyword evidence="2" id="KW-0560">Oxidoreductase</keyword>
<dbReference type="Gene3D" id="3.40.50.720">
    <property type="entry name" value="NAD(P)-binding Rossmann-like Domain"/>
    <property type="match status" value="1"/>
</dbReference>
<evidence type="ECO:0000256" key="2">
    <source>
        <dbReference type="ARBA" id="ARBA00023002"/>
    </source>
</evidence>
<dbReference type="PRINTS" id="PR00081">
    <property type="entry name" value="GDHRDH"/>
</dbReference>
<dbReference type="Proteomes" id="UP000228930">
    <property type="component" value="Unassembled WGS sequence"/>
</dbReference>
<protein>
    <recommendedName>
        <fullName evidence="5">Short-chain dehydrogenase</fullName>
    </recommendedName>
</protein>
<reference evidence="3 4" key="1">
    <citation type="submission" date="2015-06" db="EMBL/GenBank/DDBJ databases">
        <title>Comparative genome analysis of nirS-carrying Bradyrhizobium sp. strains.</title>
        <authorList>
            <person name="Ishii S."/>
            <person name="Jang J."/>
            <person name="Nishizawa T."/>
            <person name="Senoo K."/>
        </authorList>
    </citation>
    <scope>NUCLEOTIDE SEQUENCE [LARGE SCALE GENOMIC DNA]</scope>
    <source>
        <strain evidence="3 4">TSA1</strain>
    </source>
</reference>
<keyword evidence="4" id="KW-1185">Reference proteome</keyword>
<dbReference type="SUPFAM" id="SSF51735">
    <property type="entry name" value="NAD(P)-binding Rossmann-fold domains"/>
    <property type="match status" value="1"/>
</dbReference>